<dbReference type="AlphaFoldDB" id="G2ZQ41"/>
<dbReference type="EMBL" id="FR854068">
    <property type="protein sequence ID" value="CCA81171.1"/>
    <property type="molecule type" value="Genomic_DNA"/>
</dbReference>
<accession>G2ZQ41</accession>
<organism evidence="1">
    <name type="scientific">blood disease bacterium R229</name>
    <dbReference type="NCBI Taxonomy" id="741978"/>
    <lineage>
        <taxon>Bacteria</taxon>
        <taxon>Pseudomonadati</taxon>
        <taxon>Pseudomonadota</taxon>
        <taxon>Betaproteobacteria</taxon>
        <taxon>Burkholderiales</taxon>
        <taxon>Burkholderiaceae</taxon>
        <taxon>Ralstonia</taxon>
        <taxon>Ralstonia solanacearum species complex</taxon>
    </lineage>
</organism>
<protein>
    <submittedName>
        <fullName evidence="1">Uncharacterized protein</fullName>
    </submittedName>
</protein>
<name>G2ZQ41_9RALS</name>
<gene>
    <name evidence="1" type="ORF">BDB_120218</name>
</gene>
<reference evidence="1" key="1">
    <citation type="journal article" date="2011" name="PLoS ONE">
        <title>Ralstonia syzygii, the Blood Disease Bacterium and some Asian R. solanacearum strains form a single genomic species despite divergent lifestyles.</title>
        <authorList>
            <person name="Remenant B."/>
            <person name="de Cambiaire J.C."/>
            <person name="Cellier G."/>
            <person name="Jacobs J.M."/>
            <person name="Mangenot S."/>
            <person name="Barbe V."/>
            <person name="Lajus A."/>
            <person name="Vallenet D."/>
            <person name="Medigue C."/>
            <person name="Fegan M."/>
            <person name="Allen C."/>
            <person name="Prior P."/>
        </authorList>
    </citation>
    <scope>NUCLEOTIDE SEQUENCE</scope>
    <source>
        <strain evidence="1">R229</strain>
    </source>
</reference>
<sequence length="85" mass="9423">MTCRSSAEREKLRVSAKLMKSSSHLSSIDLCPLPRSTDGARGHPLDWRTLSPHGRLLEGHFKRWTGWRCQAASDGHPSGTARPSN</sequence>
<reference evidence="1" key="2">
    <citation type="submission" date="2011-04" db="EMBL/GenBank/DDBJ databases">
        <authorList>
            <person name="Genoscope - CEA"/>
        </authorList>
    </citation>
    <scope>NUCLEOTIDE SEQUENCE</scope>
    <source>
        <strain evidence="1">R229</strain>
    </source>
</reference>
<evidence type="ECO:0000313" key="1">
    <source>
        <dbReference type="EMBL" id="CCA81171.1"/>
    </source>
</evidence>
<proteinExistence type="predicted"/>